<dbReference type="NCBIfam" id="TIGR01340">
    <property type="entry name" value="aconitase_mito"/>
    <property type="match status" value="1"/>
</dbReference>
<dbReference type="FunFam" id="3.30.499.10:FF:000003">
    <property type="entry name" value="Aconitate hydratase, mitochondrial"/>
    <property type="match status" value="1"/>
</dbReference>
<dbReference type="FunCoup" id="A7TNJ8">
    <property type="interactions" value="1002"/>
</dbReference>
<evidence type="ECO:0000313" key="18">
    <source>
        <dbReference type="Proteomes" id="UP000000267"/>
    </source>
</evidence>
<dbReference type="FunFam" id="3.20.19.10:FF:000002">
    <property type="entry name" value="Aconitate hydratase, mitochondrial"/>
    <property type="match status" value="1"/>
</dbReference>
<dbReference type="PANTHER" id="PTHR43160:SF3">
    <property type="entry name" value="ACONITATE HYDRATASE, MITOCHONDRIAL"/>
    <property type="match status" value="1"/>
</dbReference>
<dbReference type="GO" id="GO:0005829">
    <property type="term" value="C:cytosol"/>
    <property type="evidence" value="ECO:0007669"/>
    <property type="project" value="EnsemblFungi"/>
</dbReference>
<dbReference type="KEGG" id="vpo:Kpol_1026p29"/>
<keyword evidence="5" id="KW-0004">4Fe-4S</keyword>
<dbReference type="InterPro" id="IPR050926">
    <property type="entry name" value="Aconitase/IPM_isomerase"/>
</dbReference>
<dbReference type="eggNOG" id="KOG0453">
    <property type="taxonomic scope" value="Eukaryota"/>
</dbReference>
<keyword evidence="12 14" id="KW-0456">Lyase</keyword>
<accession>A7TNJ8</accession>
<reference evidence="17 18" key="1">
    <citation type="journal article" date="2007" name="Proc. Natl. Acad. Sci. U.S.A.">
        <title>Independent sorting-out of thousands of duplicated gene pairs in two yeast species descended from a whole-genome duplication.</title>
        <authorList>
            <person name="Scannell D.R."/>
            <person name="Frank A.C."/>
            <person name="Conant G.C."/>
            <person name="Byrne K.P."/>
            <person name="Woolfit M."/>
            <person name="Wolfe K.H."/>
        </authorList>
    </citation>
    <scope>NUCLEOTIDE SEQUENCE [LARGE SCALE GENOMIC DNA]</scope>
    <source>
        <strain evidence="18">ATCC 22028 / DSM 70294 / BCRC 21397 / CBS 2163 / NBRC 10782 / NRRL Y-8283 / UCD 57-17</strain>
    </source>
</reference>
<keyword evidence="9 14" id="KW-0408">Iron</keyword>
<dbReference type="OrthoDB" id="2224430at2759"/>
<keyword evidence="11 14" id="KW-0496">Mitochondrion</keyword>
<dbReference type="InterPro" id="IPR006248">
    <property type="entry name" value="Aconitase_mito-like"/>
</dbReference>
<dbReference type="InterPro" id="IPR036008">
    <property type="entry name" value="Aconitase_4Fe-4S_dom"/>
</dbReference>
<sequence length="780" mass="85434">MLSARTTVLKKQLNVRNLASVSLTRDSKVNQNLLESHSFINYKQNLENVNTVRDRLNRPLTYAEKILYGHLDEPHTQEIVRGTSYLKLRPDRVACQDATAQMAILQFMSAGIPEVARPVTVHCDHLIQAQVGGEKDLERAISLNKEVYDFLSSATAKYNMGFWKPGSGIIHQIVLENYAYPGALIIGTDSHTPNAGGLGQLAIGVGGADAVDVMSNLPWELKAPKILGVKLTGKMNGWTSPKDIILKLAGITTVKGGTGKIVEYFGDGIDTFSATGMGTICNMGAEIGATTSVFPFNKSMIEYLDATGRNQIAQFAELYKSDLLSADEGAEYDEVIEIDLNTLEPYVNGPFTPDLATPISKMKDVAVKNNWPLEVKVGLIGSCTNSSYEDMSRAASIVKDAEAHGLKAKSIYTVTPGSEQIRATIERDGQLKTFQDFGGVVLANACGPCIGQWDRKDIKKGDKNTIVSSFNRNFTSRNDGNPETHSFVASPDIVTAFAIAGDLRFNPLTDKLKDKDGNEFMLKPPTGEGLPSRGYDPGNNTYQAPPTDRASVQVQISPSSDRLQVLKPFEAWNGKDALDMPILIKAVGKTTTDHISMAGPWLKYRGHLQNISNNYMIGAINAENKKANSVKNCLTGEFGGVPDTAGYLRDHGVKWVVIGDENFGEGSSREHAALEPRFLGGFAIITKSFARIHETNLKKQGLLPLNFKNTADYDKINPDDRIDILGLTEFAPGKTLTMRVHPKNGEAWDCELTHTFNKEQIEWFKSGSALNKIKHDMQQN</sequence>
<evidence type="ECO:0000256" key="11">
    <source>
        <dbReference type="ARBA" id="ARBA00023128"/>
    </source>
</evidence>
<evidence type="ECO:0000256" key="2">
    <source>
        <dbReference type="ARBA" id="ARBA00004717"/>
    </source>
</evidence>
<dbReference type="PROSITE" id="PS00450">
    <property type="entry name" value="ACONITASE_1"/>
    <property type="match status" value="1"/>
</dbReference>
<evidence type="ECO:0000256" key="6">
    <source>
        <dbReference type="ARBA" id="ARBA00022532"/>
    </source>
</evidence>
<dbReference type="InterPro" id="IPR015932">
    <property type="entry name" value="Aconitase_dom2"/>
</dbReference>
<dbReference type="InterPro" id="IPR000573">
    <property type="entry name" value="AconitaseA/IPMdHydase_ssu_swvl"/>
</dbReference>
<dbReference type="InterPro" id="IPR015928">
    <property type="entry name" value="Aconitase/3IPM_dehydase_swvl"/>
</dbReference>
<protein>
    <recommendedName>
        <fullName evidence="4 14">Aconitate hydratase, mitochondrial</fullName>
        <shortName evidence="14">Aconitase</shortName>
        <ecNumber evidence="14">4.2.1.-</ecNumber>
    </recommendedName>
</protein>
<gene>
    <name evidence="17" type="ORF">Kpol_1026p29</name>
</gene>
<dbReference type="GO" id="GO:0042645">
    <property type="term" value="C:mitochondrial nucleoid"/>
    <property type="evidence" value="ECO:0007669"/>
    <property type="project" value="EnsemblFungi"/>
</dbReference>
<dbReference type="InterPro" id="IPR015931">
    <property type="entry name" value="Acnase/IPM_dHydase_lsu_aba_1/3"/>
</dbReference>
<evidence type="ECO:0000256" key="9">
    <source>
        <dbReference type="ARBA" id="ARBA00023004"/>
    </source>
</evidence>
<evidence type="ECO:0000256" key="13">
    <source>
        <dbReference type="ARBA" id="ARBA00023501"/>
    </source>
</evidence>
<evidence type="ECO:0000259" key="16">
    <source>
        <dbReference type="Pfam" id="PF00694"/>
    </source>
</evidence>
<dbReference type="GO" id="GO:0051539">
    <property type="term" value="F:4 iron, 4 sulfur cluster binding"/>
    <property type="evidence" value="ECO:0007669"/>
    <property type="project" value="UniProtKB-UniRule"/>
</dbReference>
<dbReference type="EC" id="4.2.1.-" evidence="14"/>
<dbReference type="PANTHER" id="PTHR43160">
    <property type="entry name" value="ACONITATE HYDRATASE B"/>
    <property type="match status" value="1"/>
</dbReference>
<dbReference type="AlphaFoldDB" id="A7TNJ8"/>
<dbReference type="GO" id="GO:0003729">
    <property type="term" value="F:mRNA binding"/>
    <property type="evidence" value="ECO:0007669"/>
    <property type="project" value="EnsemblFungi"/>
</dbReference>
<evidence type="ECO:0000256" key="3">
    <source>
        <dbReference type="ARBA" id="ARBA00007185"/>
    </source>
</evidence>
<keyword evidence="6" id="KW-0816">Tricarboxylic acid cycle</keyword>
<comment type="subcellular location">
    <subcellularLocation>
        <location evidence="1 14">Mitochondrion</location>
    </subcellularLocation>
</comment>
<dbReference type="CDD" id="cd01584">
    <property type="entry name" value="AcnA_Mitochondrial"/>
    <property type="match status" value="1"/>
</dbReference>
<dbReference type="RefSeq" id="XP_001644039.1">
    <property type="nucleotide sequence ID" value="XM_001643989.1"/>
</dbReference>
<evidence type="ECO:0000256" key="10">
    <source>
        <dbReference type="ARBA" id="ARBA00023014"/>
    </source>
</evidence>
<dbReference type="NCBIfam" id="NF005558">
    <property type="entry name" value="PRK07229.1"/>
    <property type="match status" value="1"/>
</dbReference>
<comment type="cofactor">
    <cofactor evidence="14">
        <name>[4Fe-4S] cluster</name>
        <dbReference type="ChEBI" id="CHEBI:49883"/>
    </cofactor>
    <text evidence="14">Binds 1 [4Fe-4S] cluster per subunit.</text>
</comment>
<dbReference type="GeneID" id="5544304"/>
<keyword evidence="7 14" id="KW-0479">Metal-binding</keyword>
<dbReference type="InterPro" id="IPR018136">
    <property type="entry name" value="Aconitase_4Fe-4S_BS"/>
</dbReference>
<comment type="pathway">
    <text evidence="2">Carbohydrate metabolism; tricarboxylic acid cycle; isocitrate from oxaloacetate: step 2/2.</text>
</comment>
<dbReference type="InterPro" id="IPR001030">
    <property type="entry name" value="Acoase/IPM_deHydtase_lsu_aba"/>
</dbReference>
<dbReference type="SUPFAM" id="SSF53732">
    <property type="entry name" value="Aconitase iron-sulfur domain"/>
    <property type="match status" value="1"/>
</dbReference>
<dbReference type="Proteomes" id="UP000000267">
    <property type="component" value="Unassembled WGS sequence"/>
</dbReference>
<dbReference type="Gene3D" id="3.20.19.10">
    <property type="entry name" value="Aconitase, domain 4"/>
    <property type="match status" value="1"/>
</dbReference>
<dbReference type="Pfam" id="PF00330">
    <property type="entry name" value="Aconitase"/>
    <property type="match status" value="1"/>
</dbReference>
<keyword evidence="8 14" id="KW-0809">Transit peptide</keyword>
<evidence type="ECO:0000256" key="1">
    <source>
        <dbReference type="ARBA" id="ARBA00004173"/>
    </source>
</evidence>
<comment type="catalytic activity">
    <reaction evidence="13">
        <text>citrate = D-threo-isocitrate</text>
        <dbReference type="Rhea" id="RHEA:10336"/>
        <dbReference type="ChEBI" id="CHEBI:15562"/>
        <dbReference type="ChEBI" id="CHEBI:16947"/>
        <dbReference type="EC" id="4.2.1.3"/>
    </reaction>
</comment>
<dbReference type="PROSITE" id="PS01244">
    <property type="entry name" value="ACONITASE_2"/>
    <property type="match status" value="1"/>
</dbReference>
<dbReference type="Gene3D" id="3.30.499.10">
    <property type="entry name" value="Aconitase, domain 3"/>
    <property type="match status" value="2"/>
</dbReference>
<dbReference type="GO" id="GO:0003697">
    <property type="term" value="F:single-stranded DNA binding"/>
    <property type="evidence" value="ECO:0007669"/>
    <property type="project" value="EnsemblFungi"/>
</dbReference>
<dbReference type="EMBL" id="DS480431">
    <property type="protein sequence ID" value="EDO16181.1"/>
    <property type="molecule type" value="Genomic_DNA"/>
</dbReference>
<evidence type="ECO:0000256" key="12">
    <source>
        <dbReference type="ARBA" id="ARBA00023239"/>
    </source>
</evidence>
<evidence type="ECO:0000256" key="8">
    <source>
        <dbReference type="ARBA" id="ARBA00022946"/>
    </source>
</evidence>
<evidence type="ECO:0000256" key="7">
    <source>
        <dbReference type="ARBA" id="ARBA00022723"/>
    </source>
</evidence>
<dbReference type="OMA" id="KKQGMLG"/>
<dbReference type="FunFam" id="3.30.499.10:FF:000004">
    <property type="entry name" value="Aconitate hydratase, mitochondrial"/>
    <property type="match status" value="1"/>
</dbReference>
<dbReference type="PhylomeDB" id="A7TNJ8"/>
<dbReference type="GO" id="GO:0003994">
    <property type="term" value="F:aconitate hydratase activity"/>
    <property type="evidence" value="ECO:0007669"/>
    <property type="project" value="UniProtKB-EC"/>
</dbReference>
<feature type="domain" description="Aconitase/3-isopropylmalate dehydratase large subunit alpha/beta/alpha" evidence="15">
    <location>
        <begin position="64"/>
        <end position="501"/>
    </location>
</feature>
<dbReference type="GO" id="GO:0006099">
    <property type="term" value="P:tricarboxylic acid cycle"/>
    <property type="evidence" value="ECO:0007669"/>
    <property type="project" value="UniProtKB-KW"/>
</dbReference>
<evidence type="ECO:0000256" key="14">
    <source>
        <dbReference type="RuleBase" id="RU362107"/>
    </source>
</evidence>
<keyword evidence="18" id="KW-1185">Reference proteome</keyword>
<dbReference type="Gene3D" id="3.40.1060.10">
    <property type="entry name" value="Aconitase, Domain 2"/>
    <property type="match status" value="1"/>
</dbReference>
<keyword evidence="10 14" id="KW-0411">Iron-sulfur</keyword>
<evidence type="ECO:0000256" key="4">
    <source>
        <dbReference type="ARBA" id="ARBA00015940"/>
    </source>
</evidence>
<evidence type="ECO:0000256" key="5">
    <source>
        <dbReference type="ARBA" id="ARBA00022485"/>
    </source>
</evidence>
<evidence type="ECO:0000313" key="17">
    <source>
        <dbReference type="EMBL" id="EDO16181.1"/>
    </source>
</evidence>
<dbReference type="SUPFAM" id="SSF52016">
    <property type="entry name" value="LeuD/IlvD-like"/>
    <property type="match status" value="1"/>
</dbReference>
<proteinExistence type="inferred from homology"/>
<comment type="similarity">
    <text evidence="3 14">Belongs to the aconitase/IPM isomerase family.</text>
</comment>
<feature type="domain" description="Aconitase A/isopropylmalate dehydratase small subunit swivel" evidence="16">
    <location>
        <begin position="580"/>
        <end position="709"/>
    </location>
</feature>
<dbReference type="HOGENOM" id="CLU_006714_2_2_1"/>
<evidence type="ECO:0000259" key="15">
    <source>
        <dbReference type="Pfam" id="PF00330"/>
    </source>
</evidence>
<dbReference type="InParanoid" id="A7TNJ8"/>
<organism evidence="18">
    <name type="scientific">Vanderwaltozyma polyspora (strain ATCC 22028 / DSM 70294 / BCRC 21397 / CBS 2163 / NBRC 10782 / NRRL Y-8283 / UCD 57-17)</name>
    <name type="common">Kluyveromyces polysporus</name>
    <dbReference type="NCBI Taxonomy" id="436907"/>
    <lineage>
        <taxon>Eukaryota</taxon>
        <taxon>Fungi</taxon>
        <taxon>Dikarya</taxon>
        <taxon>Ascomycota</taxon>
        <taxon>Saccharomycotina</taxon>
        <taxon>Saccharomycetes</taxon>
        <taxon>Saccharomycetales</taxon>
        <taxon>Saccharomycetaceae</taxon>
        <taxon>Vanderwaltozyma</taxon>
    </lineage>
</organism>
<dbReference type="GO" id="GO:0003690">
    <property type="term" value="F:double-stranded DNA binding"/>
    <property type="evidence" value="ECO:0007669"/>
    <property type="project" value="EnsemblFungi"/>
</dbReference>
<dbReference type="GO" id="GO:0046872">
    <property type="term" value="F:metal ion binding"/>
    <property type="evidence" value="ECO:0007669"/>
    <property type="project" value="UniProtKB-UniRule"/>
</dbReference>
<dbReference type="PRINTS" id="PR00415">
    <property type="entry name" value="ACONITASE"/>
</dbReference>
<name>A7TNJ8_VANPO</name>
<dbReference type="Pfam" id="PF00694">
    <property type="entry name" value="Aconitase_C"/>
    <property type="match status" value="1"/>
</dbReference>
<dbReference type="STRING" id="436907.A7TNJ8"/>
<dbReference type="FunFam" id="3.40.1060.10:FF:000001">
    <property type="entry name" value="Aconitate hydratase, mitochondrial"/>
    <property type="match status" value="1"/>
</dbReference>